<feature type="region of interest" description="Disordered" evidence="2">
    <location>
        <begin position="356"/>
        <end position="387"/>
    </location>
</feature>
<feature type="compositionally biased region" description="Polar residues" evidence="2">
    <location>
        <begin position="299"/>
        <end position="314"/>
    </location>
</feature>
<proteinExistence type="predicted"/>
<evidence type="ECO:0000313" key="4">
    <source>
        <dbReference type="EMBL" id="KAK6317602.1"/>
    </source>
</evidence>
<dbReference type="InterPro" id="IPR050865">
    <property type="entry name" value="BEACH_Domain"/>
</dbReference>
<reference evidence="4 5" key="1">
    <citation type="submission" date="2021-04" db="EMBL/GenBank/DDBJ databases">
        <authorList>
            <person name="De Guttry C."/>
            <person name="Zahm M."/>
            <person name="Klopp C."/>
            <person name="Cabau C."/>
            <person name="Louis A."/>
            <person name="Berthelot C."/>
            <person name="Parey E."/>
            <person name="Roest Crollius H."/>
            <person name="Montfort J."/>
            <person name="Robinson-Rechavi M."/>
            <person name="Bucao C."/>
            <person name="Bouchez O."/>
            <person name="Gislard M."/>
            <person name="Lluch J."/>
            <person name="Milhes M."/>
            <person name="Lampietro C."/>
            <person name="Lopez Roques C."/>
            <person name="Donnadieu C."/>
            <person name="Braasch I."/>
            <person name="Desvignes T."/>
            <person name="Postlethwait J."/>
            <person name="Bobe J."/>
            <person name="Wedekind C."/>
            <person name="Guiguen Y."/>
        </authorList>
    </citation>
    <scope>NUCLEOTIDE SEQUENCE [LARGE SCALE GENOMIC DNA]</scope>
    <source>
        <strain evidence="4">Cs_M1</strain>
        <tissue evidence="4">Blood</tissue>
    </source>
</reference>
<evidence type="ECO:0000313" key="5">
    <source>
        <dbReference type="Proteomes" id="UP001356427"/>
    </source>
</evidence>
<evidence type="ECO:0000256" key="2">
    <source>
        <dbReference type="SAM" id="MobiDB-lite"/>
    </source>
</evidence>
<dbReference type="AlphaFoldDB" id="A0AAN8R8J3"/>
<feature type="domain" description="DUF4704" evidence="3">
    <location>
        <begin position="132"/>
        <end position="236"/>
    </location>
</feature>
<dbReference type="GO" id="GO:0005829">
    <property type="term" value="C:cytosol"/>
    <property type="evidence" value="ECO:0007669"/>
    <property type="project" value="TreeGrafter"/>
</dbReference>
<dbReference type="PANTHER" id="PTHR13743">
    <property type="entry name" value="BEIGE/BEACH-RELATED"/>
    <property type="match status" value="1"/>
</dbReference>
<protein>
    <recommendedName>
        <fullName evidence="3">DUF4704 domain-containing protein</fullName>
    </recommendedName>
</protein>
<dbReference type="GO" id="GO:0008104">
    <property type="term" value="P:intracellular protein localization"/>
    <property type="evidence" value="ECO:0007669"/>
    <property type="project" value="TreeGrafter"/>
</dbReference>
<name>A0AAN8R8J3_9TELE</name>
<dbReference type="GO" id="GO:0016020">
    <property type="term" value="C:membrane"/>
    <property type="evidence" value="ECO:0007669"/>
    <property type="project" value="TreeGrafter"/>
</dbReference>
<keyword evidence="5" id="KW-1185">Reference proteome</keyword>
<evidence type="ECO:0000259" key="3">
    <source>
        <dbReference type="Pfam" id="PF15787"/>
    </source>
</evidence>
<sequence>MTGSLRVLYDGKLASSISFTYNAKATDAQLCLESSPRENPSIFVHSPHALMLQDVKATDPLHPQCHPLYRRNTGSLPSLLSTGLHTTQRQLCGTPPCGDATLLAFLVELLKSSVAMQEQMLGGKGFLVIGYLLEKLCDHVLFNAAIWIHTPAKVQLSLYTYLSAEFIGTSTIYSTIRRVGTVLQLMHTLKYYYWAINPLESSSITPKGLDGPRPSQKEIISLRAFMLLFLKQLILKLPGGIWVIGGAACEELYYGPALRKVSVDDYDDEQPGPSTAPTPHNKPTEAITEGAWKEGSGQPGQDLQPSQQHSQNRALSHGKQRLILTLPHKPVGSCPADHQEPRWICIQAHTKGPLPALLRRRYNEDNLQKHQQTGSKKSAEGEQISVD</sequence>
<feature type="region of interest" description="Disordered" evidence="2">
    <location>
        <begin position="264"/>
        <end position="315"/>
    </location>
</feature>
<dbReference type="PANTHER" id="PTHR13743:SF62">
    <property type="entry name" value="NEUROBEACHIN"/>
    <property type="match status" value="1"/>
</dbReference>
<dbReference type="GO" id="GO:0019901">
    <property type="term" value="F:protein kinase binding"/>
    <property type="evidence" value="ECO:0007669"/>
    <property type="project" value="TreeGrafter"/>
</dbReference>
<dbReference type="InterPro" id="IPR031570">
    <property type="entry name" value="NBEA/BDCP_DUF4704"/>
</dbReference>
<comment type="caution">
    <text evidence="4">The sequence shown here is derived from an EMBL/GenBank/DDBJ whole genome shotgun (WGS) entry which is preliminary data.</text>
</comment>
<dbReference type="Pfam" id="PF15787">
    <property type="entry name" value="DUF4704"/>
    <property type="match status" value="1"/>
</dbReference>
<organism evidence="4 5">
    <name type="scientific">Coregonus suidteri</name>
    <dbReference type="NCBI Taxonomy" id="861788"/>
    <lineage>
        <taxon>Eukaryota</taxon>
        <taxon>Metazoa</taxon>
        <taxon>Chordata</taxon>
        <taxon>Craniata</taxon>
        <taxon>Vertebrata</taxon>
        <taxon>Euteleostomi</taxon>
        <taxon>Actinopterygii</taxon>
        <taxon>Neopterygii</taxon>
        <taxon>Teleostei</taxon>
        <taxon>Protacanthopterygii</taxon>
        <taxon>Salmoniformes</taxon>
        <taxon>Salmonidae</taxon>
        <taxon>Coregoninae</taxon>
        <taxon>Coregonus</taxon>
    </lineage>
</organism>
<gene>
    <name evidence="4" type="ORF">J4Q44_G00130020</name>
</gene>
<keyword evidence="1" id="KW-0853">WD repeat</keyword>
<dbReference type="Proteomes" id="UP001356427">
    <property type="component" value="Unassembled WGS sequence"/>
</dbReference>
<dbReference type="EMBL" id="JAGTTL010000010">
    <property type="protein sequence ID" value="KAK6317602.1"/>
    <property type="molecule type" value="Genomic_DNA"/>
</dbReference>
<accession>A0AAN8R8J3</accession>
<evidence type="ECO:0000256" key="1">
    <source>
        <dbReference type="ARBA" id="ARBA00022574"/>
    </source>
</evidence>